<comment type="caution">
    <text evidence="9">The sequence shown here is derived from an EMBL/GenBank/DDBJ whole genome shotgun (WGS) entry which is preliminary data.</text>
</comment>
<dbReference type="PIRSF" id="PIRSF036492">
    <property type="entry name" value="ALDH"/>
    <property type="match status" value="1"/>
</dbReference>
<dbReference type="InterPro" id="IPR016162">
    <property type="entry name" value="Ald_DH_N"/>
</dbReference>
<dbReference type="PANTHER" id="PTHR43570">
    <property type="entry name" value="ALDEHYDE DEHYDROGENASE"/>
    <property type="match status" value="1"/>
</dbReference>
<dbReference type="GO" id="GO:0005737">
    <property type="term" value="C:cytoplasm"/>
    <property type="evidence" value="ECO:0007669"/>
    <property type="project" value="TreeGrafter"/>
</dbReference>
<dbReference type="PANTHER" id="PTHR43570:SF16">
    <property type="entry name" value="ALDEHYDE DEHYDROGENASE TYPE III, ISOFORM Q"/>
    <property type="match status" value="1"/>
</dbReference>
<keyword evidence="3" id="KW-0520">NAD</keyword>
<evidence type="ECO:0000256" key="3">
    <source>
        <dbReference type="ARBA" id="ARBA00023027"/>
    </source>
</evidence>
<feature type="domain" description="Aldehyde dehydrogenase" evidence="8">
    <location>
        <begin position="9"/>
        <end position="433"/>
    </location>
</feature>
<name>A0A9P5SV11_9FUNG</name>
<evidence type="ECO:0000256" key="7">
    <source>
        <dbReference type="RuleBase" id="RU003345"/>
    </source>
</evidence>
<evidence type="ECO:0000256" key="6">
    <source>
        <dbReference type="PROSITE-ProRule" id="PRU10007"/>
    </source>
</evidence>
<dbReference type="AlphaFoldDB" id="A0A9P5SV11"/>
<keyword evidence="2 4" id="KW-0560">Oxidoreductase</keyword>
<dbReference type="Pfam" id="PF00171">
    <property type="entry name" value="Aldedh"/>
    <property type="match status" value="1"/>
</dbReference>
<evidence type="ECO:0000256" key="5">
    <source>
        <dbReference type="PIRSR" id="PIRSR036492-1"/>
    </source>
</evidence>
<dbReference type="InterPro" id="IPR016163">
    <property type="entry name" value="Ald_DH_C"/>
</dbReference>
<dbReference type="SUPFAM" id="SSF53720">
    <property type="entry name" value="ALDH-like"/>
    <property type="match status" value="1"/>
</dbReference>
<dbReference type="PROSITE" id="PS00070">
    <property type="entry name" value="ALDEHYDE_DEHYDR_CYS"/>
    <property type="match status" value="1"/>
</dbReference>
<dbReference type="PROSITE" id="PS00687">
    <property type="entry name" value="ALDEHYDE_DEHYDR_GLU"/>
    <property type="match status" value="1"/>
</dbReference>
<dbReference type="InterPro" id="IPR012394">
    <property type="entry name" value="Aldehyde_DH_NAD(P)"/>
</dbReference>
<dbReference type="Gene3D" id="3.40.605.10">
    <property type="entry name" value="Aldehyde Dehydrogenase, Chain A, domain 1"/>
    <property type="match status" value="1"/>
</dbReference>
<dbReference type="EMBL" id="JAAAUY010000045">
    <property type="protein sequence ID" value="KAF9336850.1"/>
    <property type="molecule type" value="Genomic_DNA"/>
</dbReference>
<dbReference type="FunFam" id="3.40.309.10:FF:000025">
    <property type="entry name" value="Aldehyde dehydrogenase"/>
    <property type="match status" value="1"/>
</dbReference>
<feature type="active site" evidence="5 6">
    <location>
        <position position="217"/>
    </location>
</feature>
<dbReference type="FunFam" id="3.40.605.10:FF:000004">
    <property type="entry name" value="Aldehyde dehydrogenase"/>
    <property type="match status" value="1"/>
</dbReference>
<evidence type="ECO:0000259" key="8">
    <source>
        <dbReference type="Pfam" id="PF00171"/>
    </source>
</evidence>
<sequence>MALTYTPVDDIPQIVQELRATFKSGLTKPLNYRREQLKGLFNLLDENEELFRESTFKDLHKPPAETLLGEILTVKQECHEAIKNLEKWAAKQPIKTGLVNKMDGVHIRKDPLGMVLIIGAWNYPTNLLLAPAVGAIAAGNTVVLKPSEVSSHTAALITRLLPKYLDSRSYRIINGAATETTVLLEHKFDHIFYTGSGNIGKIIMGAAAKQLTPVTLELGGKSPAFISKEVDLTIAARRIAFGKYFNCGQTCIAPDYVIIERGSEDELITQINAAILEFYTAAPQTSDSYGRIVNKNHFHRLKSILDKTQGKVVTGGDTQEDDLYIAPTVVLGVKPEDSLMEAELFGPILPIMVVDSIDEGIDYVNDHDQPLALYVFSKSSKVTDHILDNTRSGGVLVNDTLTHFLVPGLPFGGTGPSGIGNYHGQRSFDVFSHERSTLVKSLGMEKVNDLKYPPYTEKKISWAAWALFDKAKYSANAANPGANGSDSKL</sequence>
<evidence type="ECO:0000256" key="1">
    <source>
        <dbReference type="ARBA" id="ARBA00009986"/>
    </source>
</evidence>
<dbReference type="Proteomes" id="UP000696485">
    <property type="component" value="Unassembled WGS sequence"/>
</dbReference>
<organism evidence="9 10">
    <name type="scientific">Podila minutissima</name>
    <dbReference type="NCBI Taxonomy" id="64525"/>
    <lineage>
        <taxon>Eukaryota</taxon>
        <taxon>Fungi</taxon>
        <taxon>Fungi incertae sedis</taxon>
        <taxon>Mucoromycota</taxon>
        <taxon>Mortierellomycotina</taxon>
        <taxon>Mortierellomycetes</taxon>
        <taxon>Mortierellales</taxon>
        <taxon>Mortierellaceae</taxon>
        <taxon>Podila</taxon>
    </lineage>
</organism>
<evidence type="ECO:0000313" key="9">
    <source>
        <dbReference type="EMBL" id="KAF9336850.1"/>
    </source>
</evidence>
<gene>
    <name evidence="9" type="primary">ALDH3B2_1</name>
    <name evidence="9" type="ORF">BG006_007221</name>
</gene>
<dbReference type="GO" id="GO:0006081">
    <property type="term" value="P:aldehyde metabolic process"/>
    <property type="evidence" value="ECO:0007669"/>
    <property type="project" value="InterPro"/>
</dbReference>
<comment type="similarity">
    <text evidence="1 4 7">Belongs to the aldehyde dehydrogenase family.</text>
</comment>
<keyword evidence="10" id="KW-1185">Reference proteome</keyword>
<evidence type="ECO:0000256" key="4">
    <source>
        <dbReference type="PIRNR" id="PIRNR036492"/>
    </source>
</evidence>
<protein>
    <recommendedName>
        <fullName evidence="4">Aldehyde dehydrogenase</fullName>
    </recommendedName>
</protein>
<reference evidence="9" key="1">
    <citation type="journal article" date="2020" name="Fungal Divers.">
        <title>Resolving the Mortierellaceae phylogeny through synthesis of multi-gene phylogenetics and phylogenomics.</title>
        <authorList>
            <person name="Vandepol N."/>
            <person name="Liber J."/>
            <person name="Desiro A."/>
            <person name="Na H."/>
            <person name="Kennedy M."/>
            <person name="Barry K."/>
            <person name="Grigoriev I.V."/>
            <person name="Miller A.N."/>
            <person name="O'Donnell K."/>
            <person name="Stajich J.E."/>
            <person name="Bonito G."/>
        </authorList>
    </citation>
    <scope>NUCLEOTIDE SEQUENCE</scope>
    <source>
        <strain evidence="9">NVP1</strain>
    </source>
</reference>
<proteinExistence type="inferred from homology"/>
<accession>A0A9P5SV11</accession>
<feature type="active site" evidence="5">
    <location>
        <position position="251"/>
    </location>
</feature>
<dbReference type="InterPro" id="IPR016160">
    <property type="entry name" value="Ald_DH_CS_CYS"/>
</dbReference>
<evidence type="ECO:0000313" key="10">
    <source>
        <dbReference type="Proteomes" id="UP000696485"/>
    </source>
</evidence>
<dbReference type="GO" id="GO:0004029">
    <property type="term" value="F:aldehyde dehydrogenase (NAD+) activity"/>
    <property type="evidence" value="ECO:0007669"/>
    <property type="project" value="TreeGrafter"/>
</dbReference>
<dbReference type="Gene3D" id="3.40.309.10">
    <property type="entry name" value="Aldehyde Dehydrogenase, Chain A, domain 2"/>
    <property type="match status" value="1"/>
</dbReference>
<evidence type="ECO:0000256" key="2">
    <source>
        <dbReference type="ARBA" id="ARBA00023002"/>
    </source>
</evidence>
<dbReference type="InterPro" id="IPR029510">
    <property type="entry name" value="Ald_DH_CS_GLU"/>
</dbReference>
<dbReference type="InterPro" id="IPR015590">
    <property type="entry name" value="Aldehyde_DH_dom"/>
</dbReference>
<dbReference type="InterPro" id="IPR016161">
    <property type="entry name" value="Ald_DH/histidinol_DH"/>
</dbReference>